<evidence type="ECO:0000256" key="1">
    <source>
        <dbReference type="ARBA" id="ARBA00004127"/>
    </source>
</evidence>
<evidence type="ECO:0000313" key="8">
    <source>
        <dbReference type="Proteomes" id="UP000198924"/>
    </source>
</evidence>
<comment type="subcellular location">
    <subcellularLocation>
        <location evidence="1">Endomembrane system</location>
        <topology evidence="1">Multi-pass membrane protein</topology>
    </subcellularLocation>
</comment>
<reference evidence="8" key="1">
    <citation type="submission" date="2016-10" db="EMBL/GenBank/DDBJ databases">
        <authorList>
            <person name="Varghese N."/>
            <person name="Submissions S."/>
        </authorList>
    </citation>
    <scope>NUCLEOTIDE SEQUENCE [LARGE SCALE GENOMIC DNA]</scope>
    <source>
        <strain evidence="8">DSM 11578</strain>
    </source>
</reference>
<evidence type="ECO:0000256" key="5">
    <source>
        <dbReference type="SAM" id="Phobius"/>
    </source>
</evidence>
<dbReference type="STRING" id="45496.SAMN04488079_11757"/>
<name>A0A1I4B5L9_9GAMM</name>
<dbReference type="InterPro" id="IPR010652">
    <property type="entry name" value="DUF1232"/>
</dbReference>
<feature type="transmembrane region" description="Helical" evidence="5">
    <location>
        <begin position="103"/>
        <end position="124"/>
    </location>
</feature>
<keyword evidence="8" id="KW-1185">Reference proteome</keyword>
<evidence type="ECO:0000259" key="6">
    <source>
        <dbReference type="Pfam" id="PF06803"/>
    </source>
</evidence>
<sequence>MTISEKLKKWASLLKNQLTALYIAYQRPDVPLLSKIIISIVIAYAVSPIDLIPDFIPIVGWLDELLLLPIGCWLAIQLIPENVWQDCQLKAQQNPIQLPHNRWIVWAIIIVWCLLTVWLLSVAWPHFEQYF</sequence>
<keyword evidence="3 5" id="KW-1133">Transmembrane helix</keyword>
<dbReference type="RefSeq" id="WP_091715412.1">
    <property type="nucleotide sequence ID" value="NZ_FOSH01000017.1"/>
</dbReference>
<keyword evidence="4 5" id="KW-0472">Membrane</keyword>
<dbReference type="GO" id="GO:0012505">
    <property type="term" value="C:endomembrane system"/>
    <property type="evidence" value="ECO:0007669"/>
    <property type="project" value="UniProtKB-SubCell"/>
</dbReference>
<keyword evidence="2 5" id="KW-0812">Transmembrane</keyword>
<dbReference type="OrthoDB" id="5609397at2"/>
<protein>
    <recommendedName>
        <fullName evidence="6">DUF1232 domain-containing protein</fullName>
    </recommendedName>
</protein>
<evidence type="ECO:0000256" key="4">
    <source>
        <dbReference type="ARBA" id="ARBA00023136"/>
    </source>
</evidence>
<evidence type="ECO:0000313" key="7">
    <source>
        <dbReference type="EMBL" id="SFK64065.1"/>
    </source>
</evidence>
<dbReference type="Pfam" id="PF06803">
    <property type="entry name" value="DUF1232"/>
    <property type="match status" value="1"/>
</dbReference>
<evidence type="ECO:0000256" key="3">
    <source>
        <dbReference type="ARBA" id="ARBA00022989"/>
    </source>
</evidence>
<dbReference type="EMBL" id="FOSH01000017">
    <property type="protein sequence ID" value="SFK64065.1"/>
    <property type="molecule type" value="Genomic_DNA"/>
</dbReference>
<evidence type="ECO:0000256" key="2">
    <source>
        <dbReference type="ARBA" id="ARBA00022692"/>
    </source>
</evidence>
<proteinExistence type="predicted"/>
<accession>A0A1I4B5L9</accession>
<feature type="domain" description="DUF1232" evidence="6">
    <location>
        <begin position="35"/>
        <end position="69"/>
    </location>
</feature>
<dbReference type="AlphaFoldDB" id="A0A1I4B5L9"/>
<dbReference type="Proteomes" id="UP000198924">
    <property type="component" value="Unassembled WGS sequence"/>
</dbReference>
<organism evidence="7 8">
    <name type="scientific">Methylophaga sulfidovorans</name>
    <dbReference type="NCBI Taxonomy" id="45496"/>
    <lineage>
        <taxon>Bacteria</taxon>
        <taxon>Pseudomonadati</taxon>
        <taxon>Pseudomonadota</taxon>
        <taxon>Gammaproteobacteria</taxon>
        <taxon>Thiotrichales</taxon>
        <taxon>Piscirickettsiaceae</taxon>
        <taxon>Methylophaga</taxon>
    </lineage>
</organism>
<gene>
    <name evidence="7" type="ORF">SAMN04488079_11757</name>
</gene>